<sequence>MVSVKNLVTFLAIAATSSMKVSAASIPRQTGLESTTQTSAVINSRQASTEDYDRETAWLSDEGLCRVFGKGVPTSTKLDNLRGTCNPYCQALTGTFNSACDGSALMNSDGDIDVQFPIYKSPSGDRYSFAECDCIEISPELEQLFADSLTALSAATCSVWLFSVKQVVEKGTYAIPGGKGSLKVIKYMAKVLRQMINSGKGKDEWASLVRSTCGDQGYEMSQSIEKAFDILQYAPTL</sequence>
<dbReference type="Proteomes" id="UP000805649">
    <property type="component" value="Unassembled WGS sequence"/>
</dbReference>
<organism evidence="1 2">
    <name type="scientific">Colletotrichum truncatum</name>
    <name type="common">Anthracnose fungus</name>
    <name type="synonym">Colletotrichum capsici</name>
    <dbReference type="NCBI Taxonomy" id="5467"/>
    <lineage>
        <taxon>Eukaryota</taxon>
        <taxon>Fungi</taxon>
        <taxon>Dikarya</taxon>
        <taxon>Ascomycota</taxon>
        <taxon>Pezizomycotina</taxon>
        <taxon>Sordariomycetes</taxon>
        <taxon>Hypocreomycetidae</taxon>
        <taxon>Glomerellales</taxon>
        <taxon>Glomerellaceae</taxon>
        <taxon>Colletotrichum</taxon>
        <taxon>Colletotrichum truncatum species complex</taxon>
    </lineage>
</organism>
<name>A0ACC3Z8Y5_COLTU</name>
<comment type="caution">
    <text evidence="1">The sequence shown here is derived from an EMBL/GenBank/DDBJ whole genome shotgun (WGS) entry which is preliminary data.</text>
</comment>
<gene>
    <name evidence="1" type="ORF">CTRU02_203311</name>
</gene>
<dbReference type="EMBL" id="VUJX02000002">
    <property type="protein sequence ID" value="KAL0940548.1"/>
    <property type="molecule type" value="Genomic_DNA"/>
</dbReference>
<evidence type="ECO:0000313" key="1">
    <source>
        <dbReference type="EMBL" id="KAL0940548.1"/>
    </source>
</evidence>
<protein>
    <submittedName>
        <fullName evidence="1">Uncharacterized protein</fullName>
    </submittedName>
</protein>
<evidence type="ECO:0000313" key="2">
    <source>
        <dbReference type="Proteomes" id="UP000805649"/>
    </source>
</evidence>
<proteinExistence type="predicted"/>
<keyword evidence="2" id="KW-1185">Reference proteome</keyword>
<accession>A0ACC3Z8Y5</accession>
<reference evidence="1 2" key="1">
    <citation type="journal article" date="2020" name="Phytopathology">
        <title>Genome Sequence Resources of Colletotrichum truncatum, C. plurivorum, C. musicola, and C. sojae: Four Species Pathogenic to Soybean (Glycine max).</title>
        <authorList>
            <person name="Rogerio F."/>
            <person name="Boufleur T.R."/>
            <person name="Ciampi-Guillardi M."/>
            <person name="Sukno S.A."/>
            <person name="Thon M.R."/>
            <person name="Massola Junior N.S."/>
            <person name="Baroncelli R."/>
        </authorList>
    </citation>
    <scope>NUCLEOTIDE SEQUENCE [LARGE SCALE GENOMIC DNA]</scope>
    <source>
        <strain evidence="1 2">CMES1059</strain>
    </source>
</reference>